<proteinExistence type="predicted"/>
<organism evidence="2 3">
    <name type="scientific">Dichomitus squalens</name>
    <dbReference type="NCBI Taxonomy" id="114155"/>
    <lineage>
        <taxon>Eukaryota</taxon>
        <taxon>Fungi</taxon>
        <taxon>Dikarya</taxon>
        <taxon>Basidiomycota</taxon>
        <taxon>Agaricomycotina</taxon>
        <taxon>Agaricomycetes</taxon>
        <taxon>Polyporales</taxon>
        <taxon>Polyporaceae</taxon>
        <taxon>Dichomitus</taxon>
    </lineage>
</organism>
<gene>
    <name evidence="2" type="ORF">BD310DRAFT_926769</name>
</gene>
<keyword evidence="3" id="KW-1185">Reference proteome</keyword>
<protein>
    <submittedName>
        <fullName evidence="2">Uncharacterized protein</fullName>
    </submittedName>
</protein>
<evidence type="ECO:0000256" key="1">
    <source>
        <dbReference type="SAM" id="Phobius"/>
    </source>
</evidence>
<reference evidence="2 3" key="1">
    <citation type="submission" date="2019-01" db="EMBL/GenBank/DDBJ databases">
        <title>Draft genome sequences of three monokaryotic isolates of the white-rot basidiomycete fungus Dichomitus squalens.</title>
        <authorList>
            <consortium name="DOE Joint Genome Institute"/>
            <person name="Lopez S.C."/>
            <person name="Andreopoulos B."/>
            <person name="Pangilinan J."/>
            <person name="Lipzen A."/>
            <person name="Riley R."/>
            <person name="Ahrendt S."/>
            <person name="Ng V."/>
            <person name="Barry K."/>
            <person name="Daum C."/>
            <person name="Grigoriev I.V."/>
            <person name="Hilden K.S."/>
            <person name="Makela M.R."/>
            <person name="de Vries R.P."/>
        </authorList>
    </citation>
    <scope>NUCLEOTIDE SEQUENCE [LARGE SCALE GENOMIC DNA]</scope>
    <source>
        <strain evidence="2 3">CBS 464.89</strain>
    </source>
</reference>
<feature type="transmembrane region" description="Helical" evidence="1">
    <location>
        <begin position="21"/>
        <end position="44"/>
    </location>
</feature>
<dbReference type="AlphaFoldDB" id="A0A4Q9PW02"/>
<keyword evidence="1" id="KW-0812">Transmembrane</keyword>
<name>A0A4Q9PW02_9APHY</name>
<sequence>MGVTNRVSTGAFPALGRLLRTLFIVFVVLGIAVGVVVHVLIVFFHRVRVVVAVLRVMMVPHSSALTLCTGLGRARVVSRTAVVLLLRVVRVG</sequence>
<accession>A0A4Q9PW02</accession>
<evidence type="ECO:0000313" key="3">
    <source>
        <dbReference type="Proteomes" id="UP000292082"/>
    </source>
</evidence>
<keyword evidence="1" id="KW-0472">Membrane</keyword>
<feature type="non-terminal residue" evidence="2">
    <location>
        <position position="92"/>
    </location>
</feature>
<evidence type="ECO:0000313" key="2">
    <source>
        <dbReference type="EMBL" id="TBU58695.1"/>
    </source>
</evidence>
<dbReference type="Proteomes" id="UP000292082">
    <property type="component" value="Unassembled WGS sequence"/>
</dbReference>
<keyword evidence="1" id="KW-1133">Transmembrane helix</keyword>
<dbReference type="EMBL" id="ML145122">
    <property type="protein sequence ID" value="TBU58695.1"/>
    <property type="molecule type" value="Genomic_DNA"/>
</dbReference>